<keyword evidence="3" id="KW-1185">Reference proteome</keyword>
<name>A0A3A9AIN3_9FIRM</name>
<evidence type="ECO:0000259" key="1">
    <source>
        <dbReference type="Pfam" id="PF05729"/>
    </source>
</evidence>
<dbReference type="Gene3D" id="3.40.50.300">
    <property type="entry name" value="P-loop containing nucleotide triphosphate hydrolases"/>
    <property type="match status" value="1"/>
</dbReference>
<dbReference type="InterPro" id="IPR027417">
    <property type="entry name" value="P-loop_NTPase"/>
</dbReference>
<feature type="domain" description="NACHT" evidence="1">
    <location>
        <begin position="282"/>
        <end position="436"/>
    </location>
</feature>
<reference evidence="2 3" key="1">
    <citation type="submission" date="2018-09" db="EMBL/GenBank/DDBJ databases">
        <title>Murine metabolic-syndrome-specific gut microbial biobank.</title>
        <authorList>
            <person name="Liu C."/>
        </authorList>
    </citation>
    <scope>NUCLEOTIDE SEQUENCE [LARGE SCALE GENOMIC DNA]</scope>
    <source>
        <strain evidence="2 3">0.1xD8-82</strain>
    </source>
</reference>
<dbReference type="Proteomes" id="UP000280696">
    <property type="component" value="Unassembled WGS sequence"/>
</dbReference>
<evidence type="ECO:0000313" key="3">
    <source>
        <dbReference type="Proteomes" id="UP000280696"/>
    </source>
</evidence>
<dbReference type="Pfam" id="PF05729">
    <property type="entry name" value="NACHT"/>
    <property type="match status" value="1"/>
</dbReference>
<dbReference type="AlphaFoldDB" id="A0A3A9AIN3"/>
<dbReference type="RefSeq" id="WP_120469947.1">
    <property type="nucleotide sequence ID" value="NZ_RAYQ01000011.1"/>
</dbReference>
<dbReference type="EMBL" id="RAYQ01000011">
    <property type="protein sequence ID" value="RKI91158.1"/>
    <property type="molecule type" value="Genomic_DNA"/>
</dbReference>
<organism evidence="2 3">
    <name type="scientific">Parablautia intestinalis</name>
    <dbReference type="NCBI Taxonomy" id="2320100"/>
    <lineage>
        <taxon>Bacteria</taxon>
        <taxon>Bacillati</taxon>
        <taxon>Bacillota</taxon>
        <taxon>Clostridia</taxon>
        <taxon>Lachnospirales</taxon>
        <taxon>Lachnospiraceae</taxon>
        <taxon>Parablautia</taxon>
    </lineage>
</organism>
<dbReference type="SUPFAM" id="SSF52540">
    <property type="entry name" value="P-loop containing nucleoside triphosphate hydrolases"/>
    <property type="match status" value="1"/>
</dbReference>
<proteinExistence type="predicted"/>
<protein>
    <submittedName>
        <fullName evidence="2">NACHT domain-containing protein</fullName>
    </submittedName>
</protein>
<evidence type="ECO:0000313" key="2">
    <source>
        <dbReference type="EMBL" id="RKI91158.1"/>
    </source>
</evidence>
<gene>
    <name evidence="2" type="ORF">D7V94_11765</name>
</gene>
<comment type="caution">
    <text evidence="2">The sequence shown here is derived from an EMBL/GenBank/DDBJ whole genome shotgun (WGS) entry which is preliminary data.</text>
</comment>
<accession>A0A3A9AIN3</accession>
<dbReference type="InterPro" id="IPR007111">
    <property type="entry name" value="NACHT_NTPase"/>
</dbReference>
<dbReference type="OrthoDB" id="2024091at2"/>
<sequence length="854" mass="101488">MDVVVSNVGCSILASFIYDISKVCLGKFIVKSEELSIKKVEELLRESLDSKFETLYMSGEFNSFIQAPFFKDTIENYIIYKVTGNCEGNIRKIKKNTNLIVEKDIIDFLSDYLIQKYDTNVLSVPSKTLIRQFFESYFKFATNYILSFFKDKDKMNIYFINKRIDLAQESILLRLNETIEIINRTMECEIIPAKDVYGDYVKEYHNILKTNNSRAHVYLLDTFDFSEFYVPPFLRHLSPEQEVEDHINWIRRDYLLYSKHQTEIGIADCFDDWKYIFDCNSIVYVTGGAGYGKSLFLKKIINDFCNINILNSSEYLVVYGDLKSFYTESSQPISVVKFLQNSMVKETLMDEKFFSVDMIEYYIKMGRCLLLFDALDEVEREKREDLHKRIIAYFKNQNPNNKICITSRNRGFIPEKDVEVFDILPLDRIQIESYVDNIIKLGRFDAKDKETFLEQSSILVDKGFLNSFLVLSLLLNIYKAERELPENKMELYQKCFDYIAYRREKEKTKAKFDWNLISCMMKDNTFMELARMCFPNNSDIGKNEIVDMLCKTYRGKYNSDVETERAAEHFLLFCSDRTELFVPAAGEDRFKFFHRSFFEYFYSQYIFLRIRDVADVYESLQQFDVDSEVFELTLAMMKQKDEPRYQELMEYMFIKMEEETQGNRRSLNAFNILTLGMQVVDDNIYLHKYINYLLQNREVIVKNIEQIPNQQIIYSVIVNDDNFVQQIIKVFGDNAKLRVIENFLEQLSEVGQIINRKEFDGLPSEEKQNYIRHRFYVGYGNYFYLRLYIKYADWKDLLSELSKSDLEALLLKCKVPKKARERDMKLYNKYQTLGEETKKMFQDIISHNPYRLKK</sequence>